<feature type="region of interest" description="Disordered" evidence="1">
    <location>
        <begin position="185"/>
        <end position="209"/>
    </location>
</feature>
<feature type="region of interest" description="Disordered" evidence="1">
    <location>
        <begin position="482"/>
        <end position="628"/>
    </location>
</feature>
<dbReference type="GO" id="GO:0030479">
    <property type="term" value="C:actin cortical patch"/>
    <property type="evidence" value="ECO:0007669"/>
    <property type="project" value="TreeGrafter"/>
</dbReference>
<gene>
    <name evidence="3" type="ORF">PCON_06908</name>
</gene>
<dbReference type="GO" id="GO:0008195">
    <property type="term" value="F:phosphatidate phosphatase activity"/>
    <property type="evidence" value="ECO:0007669"/>
    <property type="project" value="InterPro"/>
</dbReference>
<name>U4LAY0_PYROM</name>
<evidence type="ECO:0000313" key="3">
    <source>
        <dbReference type="EMBL" id="CCX07319.1"/>
    </source>
</evidence>
<reference evidence="3 4" key="1">
    <citation type="journal article" date="2013" name="PLoS Genet.">
        <title>The genome and development-dependent transcriptomes of Pyronema confluens: a window into fungal evolution.</title>
        <authorList>
            <person name="Traeger S."/>
            <person name="Altegoer F."/>
            <person name="Freitag M."/>
            <person name="Gabaldon T."/>
            <person name="Kempken F."/>
            <person name="Kumar A."/>
            <person name="Marcet-Houben M."/>
            <person name="Poggeler S."/>
            <person name="Stajich J.E."/>
            <person name="Nowrousian M."/>
        </authorList>
    </citation>
    <scope>NUCLEOTIDE SEQUENCE [LARGE SCALE GENOMIC DNA]</scope>
    <source>
        <strain evidence="4">CBS 100304</strain>
        <tissue evidence="3">Vegetative mycelium</tissue>
    </source>
</reference>
<feature type="compositionally biased region" description="Low complexity" evidence="1">
    <location>
        <begin position="595"/>
        <end position="605"/>
    </location>
</feature>
<dbReference type="Proteomes" id="UP000018144">
    <property type="component" value="Unassembled WGS sequence"/>
</dbReference>
<dbReference type="PANTHER" id="PTHR28208">
    <property type="entry name" value="PHOSPHATIDATE PHOSPHATASE APP1"/>
    <property type="match status" value="1"/>
</dbReference>
<dbReference type="AlphaFoldDB" id="U4LAY0"/>
<dbReference type="InterPro" id="IPR052935">
    <property type="entry name" value="Mg2+_PAP"/>
</dbReference>
<protein>
    <submittedName>
        <fullName evidence="3">Similar to Uncharacterized protein C29B5.04c acc. no. Q9HGP1</fullName>
    </submittedName>
</protein>
<dbReference type="eggNOG" id="ENOG502QT5E">
    <property type="taxonomic scope" value="Eukaryota"/>
</dbReference>
<dbReference type="PANTHER" id="PTHR28208:SF3">
    <property type="entry name" value="PHOSPHATIDATE PHOSPHATASE APP1"/>
    <property type="match status" value="1"/>
</dbReference>
<dbReference type="OrthoDB" id="2117591at2759"/>
<proteinExistence type="predicted"/>
<dbReference type="EMBL" id="HF935349">
    <property type="protein sequence ID" value="CCX07319.1"/>
    <property type="molecule type" value="Genomic_DNA"/>
</dbReference>
<evidence type="ECO:0000259" key="2">
    <source>
        <dbReference type="Pfam" id="PF09949"/>
    </source>
</evidence>
<evidence type="ECO:0000256" key="1">
    <source>
        <dbReference type="SAM" id="MobiDB-lite"/>
    </source>
</evidence>
<keyword evidence="4" id="KW-1185">Reference proteome</keyword>
<sequence>MVGSGHGGGDPEAGGWGRYVRGVTQAATQYYNQAAAAGPAEPREPGSRRRRLVQAASNAYNSYYAARGTDSDSPPEMGVATSANQELWLFPSYAREVPRRRPEQVFEQEWNPQDRLNDPDDDSVVCEVDVKGWLFCPHVGAHGRKMRWQLGVIRWMCGLSGQAPGQQDGGPTAEEAAAITTAIDQTGAAQRQESIERGGNSPGGGIARMSSWRTAAPDASQPLMTPAQFKAANEALDKRIAPFTHQPIRDQPVTVFFYDVANDTQAQARTLYTSELGHFECRAKLPFIPTHVRVLASETLSVTDEIRLHPCDGISIISDIDDTVKHSGVTMGAREMAKATFIAPSSEFIIDGVADWYKLLAGPPYNCGVHYISNSPWQLYPVLRSFFDEAGLPAGSFHLKHFTGLLQGLMEPAADKKRGSVERVIMDFPRRKWILIGDSGEADLEVYTEMAERWPDKILAICIRDVTSKNYPPSSFLDPVNGIVIPPQAPPAPPRTTAAEADDTPLQPPQPIPVASFSASNASLGTQNSPPTPQKPFALKAPPIPRKPAGLRQISAGPMDPVDRSQSSSAPPPPPPRRSTLTNSGDASGCPRAPSIPNNSSSSINFNTAVPALPKRPTTAAPVPDYVQTAAPPHPLQRVATSASVTSLPSQMMPDTPQLLAQPGPTKQEVNFARRWAVAHEKLGQRNVQLFLWRVGGDLKEVTGEMVRRELAGRGKGSGK</sequence>
<dbReference type="Pfam" id="PF09949">
    <property type="entry name" value="APP1_cat"/>
    <property type="match status" value="1"/>
</dbReference>
<feature type="domain" description="Phosphatidate phosphatase APP1 catalytic" evidence="2">
    <location>
        <begin position="314"/>
        <end position="465"/>
    </location>
</feature>
<organism evidence="3 4">
    <name type="scientific">Pyronema omphalodes (strain CBS 100304)</name>
    <name type="common">Pyronema confluens</name>
    <dbReference type="NCBI Taxonomy" id="1076935"/>
    <lineage>
        <taxon>Eukaryota</taxon>
        <taxon>Fungi</taxon>
        <taxon>Dikarya</taxon>
        <taxon>Ascomycota</taxon>
        <taxon>Pezizomycotina</taxon>
        <taxon>Pezizomycetes</taxon>
        <taxon>Pezizales</taxon>
        <taxon>Pyronemataceae</taxon>
        <taxon>Pyronema</taxon>
    </lineage>
</organism>
<dbReference type="STRING" id="1076935.U4LAY0"/>
<dbReference type="InterPro" id="IPR019236">
    <property type="entry name" value="APP1_cat"/>
</dbReference>
<feature type="compositionally biased region" description="Polar residues" evidence="1">
    <location>
        <begin position="517"/>
        <end position="529"/>
    </location>
</feature>
<dbReference type="OMA" id="RGPMTRK"/>
<accession>U4LAY0</accession>
<evidence type="ECO:0000313" key="4">
    <source>
        <dbReference type="Proteomes" id="UP000018144"/>
    </source>
</evidence>